<accession>X1MD26</accession>
<comment type="caution">
    <text evidence="1">The sequence shown here is derived from an EMBL/GenBank/DDBJ whole genome shotgun (WGS) entry which is preliminary data.</text>
</comment>
<dbReference type="EMBL" id="BARV01006686">
    <property type="protein sequence ID" value="GAI15966.1"/>
    <property type="molecule type" value="Genomic_DNA"/>
</dbReference>
<organism evidence="1">
    <name type="scientific">marine sediment metagenome</name>
    <dbReference type="NCBI Taxonomy" id="412755"/>
    <lineage>
        <taxon>unclassified sequences</taxon>
        <taxon>metagenomes</taxon>
        <taxon>ecological metagenomes</taxon>
    </lineage>
</organism>
<reference evidence="1" key="1">
    <citation type="journal article" date="2014" name="Front. Microbiol.">
        <title>High frequency of phylogenetically diverse reductive dehalogenase-homologous genes in deep subseafloor sedimentary metagenomes.</title>
        <authorList>
            <person name="Kawai M."/>
            <person name="Futagami T."/>
            <person name="Toyoda A."/>
            <person name="Takaki Y."/>
            <person name="Nishi S."/>
            <person name="Hori S."/>
            <person name="Arai W."/>
            <person name="Tsubouchi T."/>
            <person name="Morono Y."/>
            <person name="Uchiyama I."/>
            <person name="Ito T."/>
            <person name="Fujiyama A."/>
            <person name="Inagaki F."/>
            <person name="Takami H."/>
        </authorList>
    </citation>
    <scope>NUCLEOTIDE SEQUENCE</scope>
    <source>
        <strain evidence="1">Expedition CK06-06</strain>
    </source>
</reference>
<proteinExistence type="predicted"/>
<evidence type="ECO:0000313" key="1">
    <source>
        <dbReference type="EMBL" id="GAI15966.1"/>
    </source>
</evidence>
<feature type="non-terminal residue" evidence="1">
    <location>
        <position position="1"/>
    </location>
</feature>
<sequence length="72" mass="7762">LPSACMVSMCPVLGCTRLGKNPDVFMTDSRAIGDTFWHGVGLVPYNITPYPPAIGLSSKGYPNWDEAEVFGL</sequence>
<name>X1MD26_9ZZZZ</name>
<dbReference type="AlphaFoldDB" id="X1MD26"/>
<gene>
    <name evidence="1" type="ORF">S06H3_13694</name>
</gene>
<protein>
    <submittedName>
        <fullName evidence="1">Uncharacterized protein</fullName>
    </submittedName>
</protein>